<dbReference type="InterPro" id="IPR033898">
    <property type="entry name" value="RNAP_AC19"/>
</dbReference>
<comment type="similarity">
    <text evidence="6">Belongs to the archaeal Rpo11/eukaryotic RPB11/RPC19 RNA polymerase subunit family.</text>
</comment>
<dbReference type="GO" id="GO:0005666">
    <property type="term" value="C:RNA polymerase III complex"/>
    <property type="evidence" value="ECO:0007669"/>
    <property type="project" value="TreeGrafter"/>
</dbReference>
<evidence type="ECO:0000256" key="3">
    <source>
        <dbReference type="ARBA" id="ARBA00022478"/>
    </source>
</evidence>
<dbReference type="GO" id="GO:0005736">
    <property type="term" value="C:RNA polymerase I complex"/>
    <property type="evidence" value="ECO:0007669"/>
    <property type="project" value="TreeGrafter"/>
</dbReference>
<dbReference type="InterPro" id="IPR022905">
    <property type="entry name" value="Rpo11-like"/>
</dbReference>
<evidence type="ECO:0000256" key="6">
    <source>
        <dbReference type="ARBA" id="ARBA00025751"/>
    </source>
</evidence>
<dbReference type="Pfam" id="PF13656">
    <property type="entry name" value="RNA_pol_L_2"/>
    <property type="match status" value="1"/>
</dbReference>
<reference evidence="9" key="1">
    <citation type="submission" date="2022-07" db="EMBL/GenBank/DDBJ databases">
        <title>Fungi with potential for degradation of polypropylene.</title>
        <authorList>
            <person name="Gostincar C."/>
        </authorList>
    </citation>
    <scope>NUCLEOTIDE SEQUENCE</scope>
    <source>
        <strain evidence="9">EXF-13287</strain>
    </source>
</reference>
<evidence type="ECO:0000313" key="9">
    <source>
        <dbReference type="EMBL" id="KAJ9143594.1"/>
    </source>
</evidence>
<feature type="region of interest" description="Disordered" evidence="7">
    <location>
        <begin position="1"/>
        <end position="59"/>
    </location>
</feature>
<dbReference type="HAMAP" id="MF_00261">
    <property type="entry name" value="RNApol_arch_Rpo11"/>
    <property type="match status" value="1"/>
</dbReference>
<accession>A0AA38VSE9</accession>
<dbReference type="Proteomes" id="UP001174691">
    <property type="component" value="Unassembled WGS sequence"/>
</dbReference>
<evidence type="ECO:0000259" key="8">
    <source>
        <dbReference type="Pfam" id="PF13656"/>
    </source>
</evidence>
<keyword evidence="5" id="KW-0539">Nucleus</keyword>
<dbReference type="GO" id="GO:0003899">
    <property type="term" value="F:DNA-directed RNA polymerase activity"/>
    <property type="evidence" value="ECO:0007669"/>
    <property type="project" value="InterPro"/>
</dbReference>
<evidence type="ECO:0000256" key="2">
    <source>
        <dbReference type="ARBA" id="ARBA00022079"/>
    </source>
</evidence>
<evidence type="ECO:0000256" key="4">
    <source>
        <dbReference type="ARBA" id="ARBA00023163"/>
    </source>
</evidence>
<dbReference type="EMBL" id="JANBVN010000110">
    <property type="protein sequence ID" value="KAJ9143594.1"/>
    <property type="molecule type" value="Genomic_DNA"/>
</dbReference>
<comment type="subcellular location">
    <subcellularLocation>
        <location evidence="1">Nucleus</location>
    </subcellularLocation>
</comment>
<evidence type="ECO:0000313" key="10">
    <source>
        <dbReference type="Proteomes" id="UP001174691"/>
    </source>
</evidence>
<dbReference type="PANTHER" id="PTHR13946:SF28">
    <property type="entry name" value="DNA-DIRECTED RNA POLYMERASES I AND III SUBUNIT RPAC2"/>
    <property type="match status" value="1"/>
</dbReference>
<keyword evidence="4" id="KW-0804">Transcription</keyword>
<comment type="caution">
    <text evidence="9">The sequence shown here is derived from an EMBL/GenBank/DDBJ whole genome shotgun (WGS) entry which is preliminary data.</text>
</comment>
<dbReference type="GO" id="GO:0006383">
    <property type="term" value="P:transcription by RNA polymerase III"/>
    <property type="evidence" value="ECO:0007669"/>
    <property type="project" value="TreeGrafter"/>
</dbReference>
<dbReference type="PROSITE" id="PS01154">
    <property type="entry name" value="RNA_POL_L_13KD"/>
    <property type="match status" value="1"/>
</dbReference>
<organism evidence="9 10">
    <name type="scientific">Coniochaeta hoffmannii</name>
    <dbReference type="NCBI Taxonomy" id="91930"/>
    <lineage>
        <taxon>Eukaryota</taxon>
        <taxon>Fungi</taxon>
        <taxon>Dikarya</taxon>
        <taxon>Ascomycota</taxon>
        <taxon>Pezizomycotina</taxon>
        <taxon>Sordariomycetes</taxon>
        <taxon>Sordariomycetidae</taxon>
        <taxon>Coniochaetales</taxon>
        <taxon>Coniochaetaceae</taxon>
        <taxon>Coniochaeta</taxon>
    </lineage>
</organism>
<feature type="compositionally biased region" description="Acidic residues" evidence="7">
    <location>
        <begin position="28"/>
        <end position="54"/>
    </location>
</feature>
<dbReference type="InterPro" id="IPR036603">
    <property type="entry name" value="RBP11-like"/>
</dbReference>
<dbReference type="Gene3D" id="3.30.1360.10">
    <property type="entry name" value="RNA polymerase, RBP11-like subunit"/>
    <property type="match status" value="1"/>
</dbReference>
<feature type="domain" description="DNA-directed RNA polymerase RBP11-like dimerisation" evidence="8">
    <location>
        <begin position="69"/>
        <end position="141"/>
    </location>
</feature>
<dbReference type="InterPro" id="IPR009025">
    <property type="entry name" value="RBP11-like_dimer"/>
</dbReference>
<dbReference type="CDD" id="cd07029">
    <property type="entry name" value="RNAP_I_III_AC19"/>
    <property type="match status" value="1"/>
</dbReference>
<dbReference type="GO" id="GO:0006362">
    <property type="term" value="P:transcription elongation by RNA polymerase I"/>
    <property type="evidence" value="ECO:0007669"/>
    <property type="project" value="TreeGrafter"/>
</dbReference>
<proteinExistence type="inferred from homology"/>
<name>A0AA38VSE9_9PEZI</name>
<protein>
    <recommendedName>
        <fullName evidence="2">DNA-directed RNA polymerases I and III subunit RPAC2</fullName>
    </recommendedName>
</protein>
<dbReference type="AlphaFoldDB" id="A0AA38VSE9"/>
<sequence>MAPGSRPQEASGDATMEDAPPSHQPTAEEVEEGDGVGGDEMDADVNYEEEEEEEPQRVKLLPGSTQTAASFEFADEGHTLGNALRYIIMKNPEVEFCAYAIPHPSEAKMNIRIQTYEGTSAIEALQKGLRDLQELCDVVAEKFWTSRNEFMGESTPQPQHV</sequence>
<dbReference type="GO" id="GO:0055029">
    <property type="term" value="C:nuclear DNA-directed RNA polymerase complex"/>
    <property type="evidence" value="ECO:0007669"/>
    <property type="project" value="UniProtKB-ARBA"/>
</dbReference>
<keyword evidence="10" id="KW-1185">Reference proteome</keyword>
<dbReference type="InterPro" id="IPR008193">
    <property type="entry name" value="RNA_pol_Rpb11_13-16kDa_CS"/>
</dbReference>
<dbReference type="FunFam" id="3.30.1360.10:FF:000006">
    <property type="entry name" value="DNA-directed RNA polymerases I and III subunit RPAC2"/>
    <property type="match status" value="1"/>
</dbReference>
<evidence type="ECO:0000256" key="5">
    <source>
        <dbReference type="ARBA" id="ARBA00023242"/>
    </source>
</evidence>
<keyword evidence="3" id="KW-0240">DNA-directed RNA polymerase</keyword>
<gene>
    <name evidence="9" type="ORF">NKR19_g6802</name>
</gene>
<dbReference type="GO" id="GO:0003677">
    <property type="term" value="F:DNA binding"/>
    <property type="evidence" value="ECO:0007669"/>
    <property type="project" value="InterPro"/>
</dbReference>
<dbReference type="PANTHER" id="PTHR13946">
    <property type="entry name" value="DNA-DIRECTED RNA POLYMERASE I,II,III"/>
    <property type="match status" value="1"/>
</dbReference>
<evidence type="ECO:0000256" key="1">
    <source>
        <dbReference type="ARBA" id="ARBA00004123"/>
    </source>
</evidence>
<dbReference type="SUPFAM" id="SSF55257">
    <property type="entry name" value="RBP11-like subunits of RNA polymerase"/>
    <property type="match status" value="1"/>
</dbReference>
<evidence type="ECO:0000256" key="7">
    <source>
        <dbReference type="SAM" id="MobiDB-lite"/>
    </source>
</evidence>
<dbReference type="GO" id="GO:0046983">
    <property type="term" value="F:protein dimerization activity"/>
    <property type="evidence" value="ECO:0007669"/>
    <property type="project" value="InterPro"/>
</dbReference>